<keyword evidence="7" id="KW-1185">Reference proteome</keyword>
<dbReference type="RefSeq" id="WP_035663010.1">
    <property type="nucleotide sequence ID" value="NZ_BAUV01000006.1"/>
</dbReference>
<keyword evidence="3" id="KW-0460">Magnesium</keyword>
<comment type="similarity">
    <text evidence="4">Belongs to the Nudix hydrolase family.</text>
</comment>
<comment type="cofactor">
    <cofactor evidence="1">
        <name>Mg(2+)</name>
        <dbReference type="ChEBI" id="CHEBI:18420"/>
    </cofactor>
</comment>
<dbReference type="Gene3D" id="3.90.79.10">
    <property type="entry name" value="Nucleoside Triphosphate Pyrophosphohydrolase"/>
    <property type="match status" value="1"/>
</dbReference>
<feature type="domain" description="Nudix hydrolase" evidence="5">
    <location>
        <begin position="6"/>
        <end position="157"/>
    </location>
</feature>
<dbReference type="Pfam" id="PF00293">
    <property type="entry name" value="NUDIX"/>
    <property type="match status" value="1"/>
</dbReference>
<dbReference type="PRINTS" id="PR00502">
    <property type="entry name" value="NUDIXFAMILY"/>
</dbReference>
<dbReference type="InterPro" id="IPR020084">
    <property type="entry name" value="NUDIX_hydrolase_CS"/>
</dbReference>
<dbReference type="SUPFAM" id="SSF55811">
    <property type="entry name" value="Nudix"/>
    <property type="match status" value="1"/>
</dbReference>
<gene>
    <name evidence="6" type="ORF">JCM9157_1274</name>
</gene>
<dbReference type="CDD" id="cd04665">
    <property type="entry name" value="NUDIX_RppH"/>
    <property type="match status" value="1"/>
</dbReference>
<dbReference type="InterPro" id="IPR000086">
    <property type="entry name" value="NUDIX_hydrolase_dom"/>
</dbReference>
<evidence type="ECO:0000256" key="1">
    <source>
        <dbReference type="ARBA" id="ARBA00001946"/>
    </source>
</evidence>
<evidence type="ECO:0000256" key="3">
    <source>
        <dbReference type="ARBA" id="ARBA00022842"/>
    </source>
</evidence>
<evidence type="ECO:0000313" key="6">
    <source>
        <dbReference type="EMBL" id="GAE34230.1"/>
    </source>
</evidence>
<dbReference type="NCBIfam" id="TIGR02705">
    <property type="entry name" value="nudix_YtkD"/>
    <property type="match status" value="1"/>
</dbReference>
<proteinExistence type="inferred from homology"/>
<dbReference type="PANTHER" id="PTHR43222:SF2">
    <property type="entry name" value="NUDIX HYDROLASE 23, CHLOROPLASTIC"/>
    <property type="match status" value="1"/>
</dbReference>
<dbReference type="PROSITE" id="PS00893">
    <property type="entry name" value="NUDIX_BOX"/>
    <property type="match status" value="1"/>
</dbReference>
<sequence>MYQFKDVNDCVVRITFDQNEFVEDPKHVWVICRYLDKWLLTNHSIRGLEFPGGKLEKGESVLDAAKREVWEETGAEIESLFYIGQYEVLDGTSSFVKAIFFADIGSIERKSDYMETKGPILLDLLPETIKADASFSFVMQDEVLPLTLKQIAKMDLI</sequence>
<dbReference type="InterPro" id="IPR014078">
    <property type="entry name" value="Nudix_YtkD"/>
</dbReference>
<keyword evidence="2 4" id="KW-0378">Hydrolase</keyword>
<evidence type="ECO:0000256" key="4">
    <source>
        <dbReference type="RuleBase" id="RU003476"/>
    </source>
</evidence>
<evidence type="ECO:0000313" key="7">
    <source>
        <dbReference type="Proteomes" id="UP000018896"/>
    </source>
</evidence>
<dbReference type="InterPro" id="IPR015797">
    <property type="entry name" value="NUDIX_hydrolase-like_dom_sf"/>
</dbReference>
<dbReference type="EMBL" id="BAUV01000006">
    <property type="protein sequence ID" value="GAE34230.1"/>
    <property type="molecule type" value="Genomic_DNA"/>
</dbReference>
<reference evidence="6 7" key="1">
    <citation type="journal article" date="2014" name="Genome Announc.">
        <title>Draft Genome Sequences of Three Alkaliphilic Bacillus Strains, Bacillus wakoensis JCM 9140T, Bacillus akibai JCM 9157T, and Bacillus hemicellulosilyticus JCM 9152T.</title>
        <authorList>
            <person name="Yuki M."/>
            <person name="Oshima K."/>
            <person name="Suda W."/>
            <person name="Oshida Y."/>
            <person name="Kitamura K."/>
            <person name="Iida T."/>
            <person name="Hattori M."/>
            <person name="Ohkuma M."/>
        </authorList>
    </citation>
    <scope>NUCLEOTIDE SEQUENCE [LARGE SCALE GENOMIC DNA]</scope>
    <source>
        <strain evidence="6 7">JCM 9157</strain>
    </source>
</reference>
<name>W4QQ40_HALA3</name>
<dbReference type="OrthoDB" id="9131041at2"/>
<protein>
    <recommendedName>
        <fullName evidence="5">Nudix hydrolase domain-containing protein</fullName>
    </recommendedName>
</protein>
<dbReference type="InterPro" id="IPR020476">
    <property type="entry name" value="Nudix_hydrolase"/>
</dbReference>
<evidence type="ECO:0000259" key="5">
    <source>
        <dbReference type="PROSITE" id="PS51462"/>
    </source>
</evidence>
<dbReference type="eggNOG" id="COG0494">
    <property type="taxonomic scope" value="Bacteria"/>
</dbReference>
<accession>W4QQ40</accession>
<dbReference type="STRING" id="1236973.JCM9157_1274"/>
<dbReference type="Proteomes" id="UP000018896">
    <property type="component" value="Unassembled WGS sequence"/>
</dbReference>
<dbReference type="PANTHER" id="PTHR43222">
    <property type="entry name" value="NUDIX HYDROLASE 23"/>
    <property type="match status" value="1"/>
</dbReference>
<comment type="caution">
    <text evidence="6">The sequence shown here is derived from an EMBL/GenBank/DDBJ whole genome shotgun (WGS) entry which is preliminary data.</text>
</comment>
<dbReference type="PROSITE" id="PS51462">
    <property type="entry name" value="NUDIX"/>
    <property type="match status" value="1"/>
</dbReference>
<dbReference type="AlphaFoldDB" id="W4QQ40"/>
<evidence type="ECO:0000256" key="2">
    <source>
        <dbReference type="ARBA" id="ARBA00022801"/>
    </source>
</evidence>
<organism evidence="6 7">
    <name type="scientific">Halalkalibacter akibai (strain ATCC 43226 / DSM 21942 / CIP 109018 / JCM 9157 / 1139)</name>
    <name type="common">Bacillus akibai</name>
    <dbReference type="NCBI Taxonomy" id="1236973"/>
    <lineage>
        <taxon>Bacteria</taxon>
        <taxon>Bacillati</taxon>
        <taxon>Bacillota</taxon>
        <taxon>Bacilli</taxon>
        <taxon>Bacillales</taxon>
        <taxon>Bacillaceae</taxon>
        <taxon>Halalkalibacter</taxon>
    </lineage>
</organism>
<dbReference type="GO" id="GO:0016787">
    <property type="term" value="F:hydrolase activity"/>
    <property type="evidence" value="ECO:0007669"/>
    <property type="project" value="UniProtKB-KW"/>
</dbReference>